<evidence type="ECO:0000256" key="1">
    <source>
        <dbReference type="ARBA" id="ARBA00022679"/>
    </source>
</evidence>
<dbReference type="InterPro" id="IPR000182">
    <property type="entry name" value="GNAT_dom"/>
</dbReference>
<feature type="domain" description="N-acetyltransferase" evidence="3">
    <location>
        <begin position="16"/>
        <end position="175"/>
    </location>
</feature>
<dbReference type="GO" id="GO:0016747">
    <property type="term" value="F:acyltransferase activity, transferring groups other than amino-acyl groups"/>
    <property type="evidence" value="ECO:0007669"/>
    <property type="project" value="InterPro"/>
</dbReference>
<dbReference type="RefSeq" id="WP_227897070.1">
    <property type="nucleotide sequence ID" value="NZ_CP099466.1"/>
</dbReference>
<reference evidence="4" key="1">
    <citation type="submission" date="2021-10" db="EMBL/GenBank/DDBJ databases">
        <title>Novel species in genus Arthrobacter.</title>
        <authorList>
            <person name="Liu Y."/>
        </authorList>
    </citation>
    <scope>NUCLEOTIDE SEQUENCE</scope>
    <source>
        <strain evidence="4">Zg-Y453</strain>
    </source>
</reference>
<keyword evidence="1" id="KW-0808">Transferase</keyword>
<dbReference type="CDD" id="cd04301">
    <property type="entry name" value="NAT_SF"/>
    <property type="match status" value="1"/>
</dbReference>
<gene>
    <name evidence="4" type="ORF">LJ757_15000</name>
</gene>
<proteinExistence type="predicted"/>
<evidence type="ECO:0000259" key="3">
    <source>
        <dbReference type="PROSITE" id="PS51186"/>
    </source>
</evidence>
<dbReference type="EMBL" id="JAJFZV010000016">
    <property type="protein sequence ID" value="MCC3299097.1"/>
    <property type="molecule type" value="Genomic_DNA"/>
</dbReference>
<sequence length="335" mass="37077">MTFPDGLQLPGNETGLSWRSITPADLDDWYALTRRIVAEDKPGWAEERADLEHVLSRSSDDPARDTIVGLDPDGVPRAFGGVSVNPDSVRVSGFGGVDPQWRRRGIGTAVFRWQEARAKQRVQDRRGGQPVLRSYAEANNPSAVALLESAGARIVRYFTEMTRPLAGELPEVPLPEGLSFVTFSEELSERFRLAHNEAFQDHWGSEPRDQESWTFTVSHPQFRADWSFAVVEESSGGIAAYQLASFDPESKEILGYTEGYTELLGVLRGWRGMRIAPAMLSEAMRRFRDSGMENAGLGVDTENPSGALKIYEQLGYRPVSRQVVFDKPLAAGSAA</sequence>
<evidence type="ECO:0000313" key="5">
    <source>
        <dbReference type="Proteomes" id="UP001139158"/>
    </source>
</evidence>
<keyword evidence="5" id="KW-1185">Reference proteome</keyword>
<dbReference type="AlphaFoldDB" id="A0A9X1SDV2"/>
<dbReference type="SUPFAM" id="SSF55729">
    <property type="entry name" value="Acyl-CoA N-acyltransferases (Nat)"/>
    <property type="match status" value="2"/>
</dbReference>
<dbReference type="Gene3D" id="3.40.630.30">
    <property type="match status" value="1"/>
</dbReference>
<dbReference type="PANTHER" id="PTHR43877">
    <property type="entry name" value="AMINOALKYLPHOSPHONATE N-ACETYLTRANSFERASE-RELATED-RELATED"/>
    <property type="match status" value="1"/>
</dbReference>
<accession>A0A9X1SDV2</accession>
<dbReference type="PROSITE" id="PS51186">
    <property type="entry name" value="GNAT"/>
    <property type="match status" value="2"/>
</dbReference>
<name>A0A9X1SDV2_9MICC</name>
<protein>
    <submittedName>
        <fullName evidence="4">GNAT family N-acetyltransferase</fullName>
    </submittedName>
</protein>
<feature type="domain" description="N-acetyltransferase" evidence="3">
    <location>
        <begin position="178"/>
        <end position="335"/>
    </location>
</feature>
<comment type="caution">
    <text evidence="4">The sequence shown here is derived from an EMBL/GenBank/DDBJ whole genome shotgun (WGS) entry which is preliminary data.</text>
</comment>
<dbReference type="InterPro" id="IPR050832">
    <property type="entry name" value="Bact_Acetyltransf"/>
</dbReference>
<evidence type="ECO:0000256" key="2">
    <source>
        <dbReference type="ARBA" id="ARBA00023315"/>
    </source>
</evidence>
<keyword evidence="2" id="KW-0012">Acyltransferase</keyword>
<organism evidence="4 5">
    <name type="scientific">Arthrobacter caoxuetaonis</name>
    <dbReference type="NCBI Taxonomy" id="2886935"/>
    <lineage>
        <taxon>Bacteria</taxon>
        <taxon>Bacillati</taxon>
        <taxon>Actinomycetota</taxon>
        <taxon>Actinomycetes</taxon>
        <taxon>Micrococcales</taxon>
        <taxon>Micrococcaceae</taxon>
        <taxon>Arthrobacter</taxon>
    </lineage>
</organism>
<evidence type="ECO:0000313" key="4">
    <source>
        <dbReference type="EMBL" id="MCC3299097.1"/>
    </source>
</evidence>
<dbReference type="InterPro" id="IPR016181">
    <property type="entry name" value="Acyl_CoA_acyltransferase"/>
</dbReference>
<dbReference type="Pfam" id="PF00583">
    <property type="entry name" value="Acetyltransf_1"/>
    <property type="match status" value="2"/>
</dbReference>
<dbReference type="Proteomes" id="UP001139158">
    <property type="component" value="Unassembled WGS sequence"/>
</dbReference>